<feature type="transmembrane region" description="Helical" evidence="10">
    <location>
        <begin position="436"/>
        <end position="455"/>
    </location>
</feature>
<dbReference type="PANTHER" id="PTHR13117:SF5">
    <property type="entry name" value="PROTEIN RFT1 HOMOLOG"/>
    <property type="match status" value="1"/>
</dbReference>
<proteinExistence type="inferred from homology"/>
<comment type="caution">
    <text evidence="12">The sequence shown here is derived from an EMBL/GenBank/DDBJ whole genome shotgun (WGS) entry which is preliminary data.</text>
</comment>
<comment type="caution">
    <text evidence="10">Lacks conserved residue(s) required for the propagation of feature annotation.</text>
</comment>
<organism evidence="12 13">
    <name type="scientific">Golovinomyces cichoracearum</name>
    <dbReference type="NCBI Taxonomy" id="62708"/>
    <lineage>
        <taxon>Eukaryota</taxon>
        <taxon>Fungi</taxon>
        <taxon>Dikarya</taxon>
        <taxon>Ascomycota</taxon>
        <taxon>Pezizomycotina</taxon>
        <taxon>Leotiomycetes</taxon>
        <taxon>Erysiphales</taxon>
        <taxon>Erysiphaceae</taxon>
        <taxon>Golovinomyces</taxon>
    </lineage>
</organism>
<name>A0A420IYI6_9PEZI</name>
<evidence type="ECO:0000256" key="2">
    <source>
        <dbReference type="ARBA" id="ARBA00004922"/>
    </source>
</evidence>
<dbReference type="AlphaFoldDB" id="A0A420IYI6"/>
<gene>
    <name evidence="12" type="ORF">GcC1_045002</name>
</gene>
<evidence type="ECO:0000256" key="10">
    <source>
        <dbReference type="RuleBase" id="RU365067"/>
    </source>
</evidence>
<keyword evidence="4 10" id="KW-0812">Transmembrane</keyword>
<evidence type="ECO:0000256" key="1">
    <source>
        <dbReference type="ARBA" id="ARBA00004477"/>
    </source>
</evidence>
<comment type="function">
    <text evidence="9 10">Intramembrane glycolipid transporter that operates in the biosynthetic pathway of dolichol-linked oligosaccharides, the glycan precursors employed in protein asparagine (N)-glycosylation. The sequential addition of sugars to dolichol pyrophosphate produces dolichol-linked oligosaccharides containing fourteen sugars, including two GlcNAcs, nine mannoses and three glucoses. Once assembled, the oligosaccharide is transferred from the lipid to nascent proteins by oligosaccharyltransferases. The assembly of dolichol-linked oligosaccharides begins on the cytosolic side of the endoplasmic reticulum membrane and finishes in its lumen. RFT1 could mediate the translocation of the cytosolically oriented intermediate DolPP-GlcNAc2Man5, produced by ALG11, into the ER lumen where dolichol-linked oligosaccharides assembly continues. However, the intramembrane lipid transporter activity could not be confirmed in vitro.</text>
</comment>
<dbReference type="OrthoDB" id="196131at2759"/>
<evidence type="ECO:0000313" key="13">
    <source>
        <dbReference type="Proteomes" id="UP000285405"/>
    </source>
</evidence>
<evidence type="ECO:0000256" key="11">
    <source>
        <dbReference type="SAM" id="MobiDB-lite"/>
    </source>
</evidence>
<dbReference type="GO" id="GO:0034203">
    <property type="term" value="P:glycolipid translocation"/>
    <property type="evidence" value="ECO:0007669"/>
    <property type="project" value="TreeGrafter"/>
</dbReference>
<dbReference type="Pfam" id="PF04506">
    <property type="entry name" value="Rft-1"/>
    <property type="match status" value="1"/>
</dbReference>
<dbReference type="PANTHER" id="PTHR13117">
    <property type="entry name" value="ENDOPLASMIC RETICULUM MULTISPAN TRANSMEMBRANE PROTEIN-RELATED"/>
    <property type="match status" value="1"/>
</dbReference>
<comment type="similarity">
    <text evidence="3 10">Belongs to the RFT1 family.</text>
</comment>
<evidence type="ECO:0000256" key="9">
    <source>
        <dbReference type="ARBA" id="ARBA00045912"/>
    </source>
</evidence>
<feature type="transmembrane region" description="Helical" evidence="10">
    <location>
        <begin position="115"/>
        <end position="138"/>
    </location>
</feature>
<reference evidence="12 13" key="1">
    <citation type="journal article" date="2018" name="BMC Genomics">
        <title>Comparative genome analyses reveal sequence features reflecting distinct modes of host-adaptation between dicot and monocot powdery mildew.</title>
        <authorList>
            <person name="Wu Y."/>
            <person name="Ma X."/>
            <person name="Pan Z."/>
            <person name="Kale S.D."/>
            <person name="Song Y."/>
            <person name="King H."/>
            <person name="Zhang Q."/>
            <person name="Presley C."/>
            <person name="Deng X."/>
            <person name="Wei C.I."/>
            <person name="Xiao S."/>
        </authorList>
    </citation>
    <scope>NUCLEOTIDE SEQUENCE [LARGE SCALE GENOMIC DNA]</scope>
    <source>
        <strain evidence="12">UCSC1</strain>
    </source>
</reference>
<evidence type="ECO:0000256" key="6">
    <source>
        <dbReference type="ARBA" id="ARBA00022989"/>
    </source>
</evidence>
<feature type="transmembrane region" description="Helical" evidence="10">
    <location>
        <begin position="218"/>
        <end position="238"/>
    </location>
</feature>
<keyword evidence="7 10" id="KW-0472">Membrane</keyword>
<feature type="region of interest" description="Disordered" evidence="11">
    <location>
        <begin position="79"/>
        <end position="102"/>
    </location>
</feature>
<evidence type="ECO:0000256" key="8">
    <source>
        <dbReference type="ARBA" id="ARBA00044793"/>
    </source>
</evidence>
<feature type="transmembrane region" description="Helical" evidence="10">
    <location>
        <begin position="153"/>
        <end position="171"/>
    </location>
</feature>
<dbReference type="EMBL" id="MCBR01004588">
    <property type="protein sequence ID" value="RKF79533.1"/>
    <property type="molecule type" value="Genomic_DNA"/>
</dbReference>
<sequence length="560" mass="61840">MGHEKSNSVSSSAVTGGILLIAQQFGSRFLTFTANQILLRYISPDLLGVSAQLELFSITVLFFSRESLRLTLHREQVGSSPVHHPCLSEEKNNEEKKNPKEPADIRTEAGRIQALVNLAYVSLSLGIVVAFFLAWLYLRNLNTRDSSIAETPYFKFSLLLVGCASILELLAEPSYIIVQQKSRHFIRVGTESTATILRCLISCISAICARQVGTEIGVLSFALGHIAYSITLLSIYLWNVIEISSVNAFSLLPRSIYSPNPGEVILSYISRPHLILNQSFFIQSVFKYILTQGDTFVISLLASSRTQGVYSLANSYGGLLARIVLQPIEESSRNYFGRLLSTTGKNSRTVISKVHKSLFKITYTYLILSIIIVSIGPSAAPLLLQMVAGSKWSEAGAGKVLGWYCYYIPLLAINGLTEAFVSSVSTKSEVHRQTAWMLVFSIAFTGAAFFFLKFWEYGAKGLVLANSINMIFRIAWSITFIKSYLGRWRERIEFGTLIPRPTTIAAGAVASAALAQTENNFDGNIFNLCRIGAIAGGLLIAISISERKHFLALCHDFNDR</sequence>
<keyword evidence="5 10" id="KW-0256">Endoplasmic reticulum</keyword>
<evidence type="ECO:0000256" key="7">
    <source>
        <dbReference type="ARBA" id="ARBA00023136"/>
    </source>
</evidence>
<dbReference type="GO" id="GO:0005789">
    <property type="term" value="C:endoplasmic reticulum membrane"/>
    <property type="evidence" value="ECO:0007669"/>
    <property type="project" value="UniProtKB-SubCell"/>
</dbReference>
<feature type="transmembrane region" description="Helical" evidence="10">
    <location>
        <begin position="363"/>
        <end position="384"/>
    </location>
</feature>
<feature type="transmembrane region" description="Helical" evidence="10">
    <location>
        <begin position="461"/>
        <end position="481"/>
    </location>
</feature>
<keyword evidence="6 10" id="KW-1133">Transmembrane helix</keyword>
<feature type="compositionally biased region" description="Basic and acidic residues" evidence="11">
    <location>
        <begin position="86"/>
        <end position="102"/>
    </location>
</feature>
<evidence type="ECO:0000313" key="12">
    <source>
        <dbReference type="EMBL" id="RKF79533.1"/>
    </source>
</evidence>
<feature type="transmembrane region" description="Helical" evidence="10">
    <location>
        <begin position="404"/>
        <end position="424"/>
    </location>
</feature>
<evidence type="ECO:0000256" key="3">
    <source>
        <dbReference type="ARBA" id="ARBA00010288"/>
    </source>
</evidence>
<dbReference type="Proteomes" id="UP000285405">
    <property type="component" value="Unassembled WGS sequence"/>
</dbReference>
<evidence type="ECO:0000256" key="4">
    <source>
        <dbReference type="ARBA" id="ARBA00022692"/>
    </source>
</evidence>
<dbReference type="InterPro" id="IPR007594">
    <property type="entry name" value="RFT1"/>
</dbReference>
<dbReference type="GO" id="GO:0006488">
    <property type="term" value="P:dolichol-linked oligosaccharide biosynthetic process"/>
    <property type="evidence" value="ECO:0007669"/>
    <property type="project" value="InterPro"/>
</dbReference>
<keyword evidence="10" id="KW-0813">Transport</keyword>
<comment type="pathway">
    <text evidence="2">Protein modification; protein glycosylation.</text>
</comment>
<accession>A0A420IYI6</accession>
<protein>
    <recommendedName>
        <fullName evidence="8 10">Man(5)GlcNAc(2)-PP-dolichol translocation protein RFT1</fullName>
    </recommendedName>
</protein>
<comment type="subcellular location">
    <subcellularLocation>
        <location evidence="1 10">Endoplasmic reticulum membrane</location>
        <topology evidence="1 10">Multi-pass membrane protein</topology>
    </subcellularLocation>
</comment>
<evidence type="ECO:0000256" key="5">
    <source>
        <dbReference type="ARBA" id="ARBA00022824"/>
    </source>
</evidence>